<proteinExistence type="predicted"/>
<sequence>FHGPGEPDCEIHVGVSGPGAVRAALAKLPKDAPMDQVAELVKRTAFKITRLGQLVANLASEQLGVPAGIIDLSLAPTPAIGDSVANILEEMGLESCGCCGTTACLAMLNDAVKKGGVMASNHVGGLSGAFIPVSEDDGMIKAAECGSLTLEKLEAMTAVCSVGIDMVVIPGDTTAEVISGLIADEAAIGM</sequence>
<name>K1S5X3_9ZZZZ</name>
<gene>
    <name evidence="1" type="ORF">LEA_17671</name>
</gene>
<dbReference type="PANTHER" id="PTHR37560:SF1">
    <property type="entry name" value="UPF0210 PROTEIN MJ1665"/>
    <property type="match status" value="1"/>
</dbReference>
<evidence type="ECO:0000313" key="1">
    <source>
        <dbReference type="EMBL" id="EKC50899.1"/>
    </source>
</evidence>
<dbReference type="SUPFAM" id="SSF51998">
    <property type="entry name" value="PFL-like glycyl radical enzymes"/>
    <property type="match status" value="1"/>
</dbReference>
<reference evidence="1" key="1">
    <citation type="journal article" date="2013" name="Environ. Microbiol.">
        <title>Microbiota from the distal guts of lean and obese adolescents exhibit partial functional redundancy besides clear differences in community structure.</title>
        <authorList>
            <person name="Ferrer M."/>
            <person name="Ruiz A."/>
            <person name="Lanza F."/>
            <person name="Haange S.B."/>
            <person name="Oberbach A."/>
            <person name="Till H."/>
            <person name="Bargiela R."/>
            <person name="Campoy C."/>
            <person name="Segura M.T."/>
            <person name="Richter M."/>
            <person name="von Bergen M."/>
            <person name="Seifert J."/>
            <person name="Suarez A."/>
        </authorList>
    </citation>
    <scope>NUCLEOTIDE SEQUENCE</scope>
</reference>
<dbReference type="EMBL" id="AJWY01012101">
    <property type="protein sequence ID" value="EKC50899.1"/>
    <property type="molecule type" value="Genomic_DNA"/>
</dbReference>
<organism evidence="1">
    <name type="scientific">human gut metagenome</name>
    <dbReference type="NCBI Taxonomy" id="408170"/>
    <lineage>
        <taxon>unclassified sequences</taxon>
        <taxon>metagenomes</taxon>
        <taxon>organismal metagenomes</taxon>
    </lineage>
</organism>
<dbReference type="Pfam" id="PF05167">
    <property type="entry name" value="DUF711"/>
    <property type="match status" value="1"/>
</dbReference>
<dbReference type="AlphaFoldDB" id="K1S5X3"/>
<dbReference type="PANTHER" id="PTHR37560">
    <property type="entry name" value="UPF0210 PROTEIN SPR0218"/>
    <property type="match status" value="1"/>
</dbReference>
<feature type="non-terminal residue" evidence="1">
    <location>
        <position position="190"/>
    </location>
</feature>
<accession>K1S5X3</accession>
<dbReference type="InterPro" id="IPR007841">
    <property type="entry name" value="UPF0210"/>
</dbReference>
<dbReference type="Gene3D" id="3.20.70.20">
    <property type="match status" value="1"/>
</dbReference>
<comment type="caution">
    <text evidence="1">The sequence shown here is derived from an EMBL/GenBank/DDBJ whole genome shotgun (WGS) entry which is preliminary data.</text>
</comment>
<feature type="non-terminal residue" evidence="1">
    <location>
        <position position="1"/>
    </location>
</feature>
<protein>
    <submittedName>
        <fullName evidence="1">Protein containing DUF711</fullName>
    </submittedName>
</protein>